<name>A0ABT6FDF4_9BACT</name>
<evidence type="ECO:0000256" key="1">
    <source>
        <dbReference type="ARBA" id="ARBA00004161"/>
    </source>
</evidence>
<protein>
    <recommendedName>
        <fullName evidence="3">Protein unc-45 homolog B</fullName>
    </recommendedName>
</protein>
<dbReference type="SUPFAM" id="SSF48452">
    <property type="entry name" value="TPR-like"/>
    <property type="match status" value="1"/>
</dbReference>
<organism evidence="4 5">
    <name type="scientific">Paludisphaera mucosa</name>
    <dbReference type="NCBI Taxonomy" id="3030827"/>
    <lineage>
        <taxon>Bacteria</taxon>
        <taxon>Pseudomonadati</taxon>
        <taxon>Planctomycetota</taxon>
        <taxon>Planctomycetia</taxon>
        <taxon>Isosphaerales</taxon>
        <taxon>Isosphaeraceae</taxon>
        <taxon>Paludisphaera</taxon>
    </lineage>
</organism>
<evidence type="ECO:0000256" key="3">
    <source>
        <dbReference type="ARBA" id="ARBA00020768"/>
    </source>
</evidence>
<dbReference type="RefSeq" id="WP_277861910.1">
    <property type="nucleotide sequence ID" value="NZ_JARRAG010000002.1"/>
</dbReference>
<comment type="subcellular location">
    <subcellularLocation>
        <location evidence="1">Cytoplasm</location>
        <location evidence="1">Myofibril</location>
        <location evidence="1">Sarcomere</location>
        <location evidence="1">A band</location>
    </subcellularLocation>
    <subcellularLocation>
        <location evidence="2">Cytoplasm</location>
        <location evidence="2">Myofibril</location>
        <location evidence="2">Sarcomere</location>
        <location evidence="2">Z line</location>
    </subcellularLocation>
</comment>
<dbReference type="Pfam" id="PF13646">
    <property type="entry name" value="HEAT_2"/>
    <property type="match status" value="1"/>
</dbReference>
<sequence length="471" mass="50613">MGRGTLGVGLWVVLSALVASARADLIVLKGGGSVQGKVVADAAAKKDGRVIVVLPKGKTPLTLRKDQILEVLAKPGPLDEYATMREKLAATAQAEFDLGAWCKAHELPDLAEVHFEAALKRDPNFADAHLKLGHVEHDGRWLTPDEQRRARGMVLHKGKWVMEDEKAKDDEQAQNTAGFASWVRRIKVLVQGVRAEAPDRRRDAEDQLLQLRDPEAVGPLVKVLGDQDADLRILLAQTLAEIPGEPAARALVDMILREAEDPVRAVVLDRLRSRDEPIVPSRLVRALRSSDVRVINRAAWALGNLDVFSSVPRLLDVLVTSEERVVLFPTNGGGGAYPGTGNPPLIAYNGSSAAYMTGPVVGPGAVAYGAFVVPNTIGLDPYNDGAPLSVGDGMGNPGTLGGFGYNAGAGVGADRGPQPGLVTFTSQNVEVRAALNRLTGQDFEYDVPRWRNWVARSFNPRPDPGRRAPQP</sequence>
<keyword evidence="5" id="KW-1185">Reference proteome</keyword>
<dbReference type="SUPFAM" id="SSF48371">
    <property type="entry name" value="ARM repeat"/>
    <property type="match status" value="1"/>
</dbReference>
<dbReference type="Gene3D" id="1.25.10.10">
    <property type="entry name" value="Leucine-rich Repeat Variant"/>
    <property type="match status" value="1"/>
</dbReference>
<accession>A0ABT6FDF4</accession>
<dbReference type="Proteomes" id="UP001216907">
    <property type="component" value="Unassembled WGS sequence"/>
</dbReference>
<dbReference type="Pfam" id="PF00514">
    <property type="entry name" value="Arm"/>
    <property type="match status" value="1"/>
</dbReference>
<dbReference type="InterPro" id="IPR011989">
    <property type="entry name" value="ARM-like"/>
</dbReference>
<comment type="caution">
    <text evidence="4">The sequence shown here is derived from an EMBL/GenBank/DDBJ whole genome shotgun (WGS) entry which is preliminary data.</text>
</comment>
<evidence type="ECO:0000313" key="5">
    <source>
        <dbReference type="Proteomes" id="UP001216907"/>
    </source>
</evidence>
<proteinExistence type="predicted"/>
<reference evidence="4 5" key="1">
    <citation type="submission" date="2023-03" db="EMBL/GenBank/DDBJ databases">
        <title>Paludisphaera mucosa sp. nov. a novel planctomycete from northern fen.</title>
        <authorList>
            <person name="Ivanova A."/>
        </authorList>
    </citation>
    <scope>NUCLEOTIDE SEQUENCE [LARGE SCALE GENOMIC DNA]</scope>
    <source>
        <strain evidence="4 5">Pla2</strain>
    </source>
</reference>
<dbReference type="EMBL" id="JARRAG010000002">
    <property type="protein sequence ID" value="MDG3005579.1"/>
    <property type="molecule type" value="Genomic_DNA"/>
</dbReference>
<dbReference type="Gene3D" id="1.25.40.10">
    <property type="entry name" value="Tetratricopeptide repeat domain"/>
    <property type="match status" value="1"/>
</dbReference>
<dbReference type="InterPro" id="IPR000225">
    <property type="entry name" value="Armadillo"/>
</dbReference>
<gene>
    <name evidence="4" type="ORF">PZE19_17465</name>
</gene>
<evidence type="ECO:0000313" key="4">
    <source>
        <dbReference type="EMBL" id="MDG3005579.1"/>
    </source>
</evidence>
<dbReference type="InterPro" id="IPR011990">
    <property type="entry name" value="TPR-like_helical_dom_sf"/>
</dbReference>
<dbReference type="InterPro" id="IPR016024">
    <property type="entry name" value="ARM-type_fold"/>
</dbReference>
<evidence type="ECO:0000256" key="2">
    <source>
        <dbReference type="ARBA" id="ARBA00004216"/>
    </source>
</evidence>